<dbReference type="EMBL" id="MH182544">
    <property type="protein sequence ID" value="AWA44934.1"/>
    <property type="molecule type" value="Genomic_DNA"/>
</dbReference>
<evidence type="ECO:0000313" key="1">
    <source>
        <dbReference type="EMBL" id="AWA44934.1"/>
    </source>
</evidence>
<dbReference type="AlphaFoldDB" id="A0A678T6C4"/>
<reference evidence="1" key="1">
    <citation type="submission" date="2018-04" db="EMBL/GenBank/DDBJ databases">
        <title>Comparative Analysis of Homologous Sequences of Saccharum officinarum and Saccharum spontaneum Reveals Independent Polyploidization Events.</title>
        <authorList>
            <person name="Sharma A."/>
            <person name="Song J."/>
            <person name="Lin Q."/>
            <person name="Singh R."/>
            <person name="Ramos N."/>
            <person name="Wang K."/>
            <person name="Zhang J."/>
            <person name="Ming R."/>
            <person name="Yu Q."/>
        </authorList>
    </citation>
    <scope>NUCLEOTIDE SEQUENCE</scope>
</reference>
<accession>A0A678T6C4</accession>
<gene>
    <name evidence="1" type="ORF">SS48H02_000010</name>
</gene>
<sequence length="71" mass="7720">MGLAATAYRAGQQHDRLLWAPACGGLSATLGESHELPSSGLRVMDNNLATRQVRLRNLQLGLRLPPQSVRK</sequence>
<organism evidence="1">
    <name type="scientific">Saccharum spontaneum</name>
    <name type="common">Wild sugarcane</name>
    <dbReference type="NCBI Taxonomy" id="62335"/>
    <lineage>
        <taxon>Eukaryota</taxon>
        <taxon>Viridiplantae</taxon>
        <taxon>Streptophyta</taxon>
        <taxon>Embryophyta</taxon>
        <taxon>Tracheophyta</taxon>
        <taxon>Spermatophyta</taxon>
        <taxon>Magnoliopsida</taxon>
        <taxon>Liliopsida</taxon>
        <taxon>Poales</taxon>
        <taxon>Poaceae</taxon>
        <taxon>PACMAD clade</taxon>
        <taxon>Panicoideae</taxon>
        <taxon>Andropogonodae</taxon>
        <taxon>Andropogoneae</taxon>
        <taxon>Saccharinae</taxon>
        <taxon>Saccharum</taxon>
        <taxon>Saccharum officinarum species complex</taxon>
    </lineage>
</organism>
<proteinExistence type="predicted"/>
<name>A0A678T6C4_SACSP</name>
<protein>
    <submittedName>
        <fullName evidence="1">Uncharacterized protein</fullName>
    </submittedName>
</protein>